<evidence type="ECO:0000256" key="2">
    <source>
        <dbReference type="SAM" id="MobiDB-lite"/>
    </source>
</evidence>
<dbReference type="AlphaFoldDB" id="A0A8C7HE59"/>
<dbReference type="PANTHER" id="PTHR12232:SF1">
    <property type="entry name" value="SH3 DOMAIN-BINDING GLUTAMIC ACID-RICH PROTEIN"/>
    <property type="match status" value="1"/>
</dbReference>
<evidence type="ECO:0000256" key="1">
    <source>
        <dbReference type="ARBA" id="ARBA00007764"/>
    </source>
</evidence>
<dbReference type="Proteomes" id="UP000694557">
    <property type="component" value="Unassembled WGS sequence"/>
</dbReference>
<comment type="similarity">
    <text evidence="1">Belongs to the SH3BGR family.</text>
</comment>
<evidence type="ECO:0000313" key="3">
    <source>
        <dbReference type="Ensembl" id="ENSOKIP00005056617.1"/>
    </source>
</evidence>
<dbReference type="CDD" id="cd03030">
    <property type="entry name" value="GRX_SH3BGR"/>
    <property type="match status" value="1"/>
</dbReference>
<feature type="region of interest" description="Disordered" evidence="2">
    <location>
        <begin position="114"/>
        <end position="223"/>
    </location>
</feature>
<feature type="compositionally biased region" description="Acidic residues" evidence="2">
    <location>
        <begin position="161"/>
        <end position="178"/>
    </location>
</feature>
<dbReference type="GO" id="GO:0005737">
    <property type="term" value="C:cytoplasm"/>
    <property type="evidence" value="ECO:0007669"/>
    <property type="project" value="TreeGrafter"/>
</dbReference>
<accession>A0A8C7HE59</accession>
<reference evidence="3" key="1">
    <citation type="submission" date="2025-08" db="UniProtKB">
        <authorList>
            <consortium name="Ensembl"/>
        </authorList>
    </citation>
    <scope>IDENTIFICATION</scope>
</reference>
<dbReference type="Ensembl" id="ENSOKIT00005060193.1">
    <property type="protein sequence ID" value="ENSOKIP00005056617.1"/>
    <property type="gene ID" value="ENSOKIG00005024237.1"/>
</dbReference>
<dbReference type="Gene3D" id="3.40.30.10">
    <property type="entry name" value="Glutaredoxin"/>
    <property type="match status" value="1"/>
</dbReference>
<evidence type="ECO:0000313" key="4">
    <source>
        <dbReference type="Proteomes" id="UP000694557"/>
    </source>
</evidence>
<gene>
    <name evidence="3" type="primary">SH3BGR</name>
    <name evidence="3" type="synonym">LOC109909183</name>
</gene>
<dbReference type="InterPro" id="IPR051033">
    <property type="entry name" value="SH3BGR"/>
</dbReference>
<dbReference type="InterPro" id="IPR036249">
    <property type="entry name" value="Thioredoxin-like_sf"/>
</dbReference>
<feature type="compositionally biased region" description="Acidic residues" evidence="2">
    <location>
        <begin position="187"/>
        <end position="196"/>
    </location>
</feature>
<feature type="compositionally biased region" description="Acidic residues" evidence="2">
    <location>
        <begin position="127"/>
        <end position="144"/>
    </location>
</feature>
<dbReference type="PANTHER" id="PTHR12232">
    <property type="entry name" value="SH3 DOMAIN-BINDING GLUTAMIC ACID-RICH-LIKE PROTEIN"/>
    <property type="match status" value="1"/>
</dbReference>
<organism evidence="3 4">
    <name type="scientific">Oncorhynchus kisutch</name>
    <name type="common">Coho salmon</name>
    <name type="synonym">Salmo kisutch</name>
    <dbReference type="NCBI Taxonomy" id="8019"/>
    <lineage>
        <taxon>Eukaryota</taxon>
        <taxon>Metazoa</taxon>
        <taxon>Chordata</taxon>
        <taxon>Craniata</taxon>
        <taxon>Vertebrata</taxon>
        <taxon>Euteleostomi</taxon>
        <taxon>Actinopterygii</taxon>
        <taxon>Neopterygii</taxon>
        <taxon>Teleostei</taxon>
        <taxon>Protacanthopterygii</taxon>
        <taxon>Salmoniformes</taxon>
        <taxon>Salmonidae</taxon>
        <taxon>Salmoninae</taxon>
        <taxon>Oncorhynchus</taxon>
    </lineage>
</organism>
<sequence>MVIKVFLASSSGSTAIKKKQQDVLGFLEALKVDYAPLDIACNEDNRMWMRENVPVEKKPTNGIPLPPQIFNEESYCGDYETFFDAKEDNAVYAFLGLPPPPGSKEAKEAYLLENGPVENGTIVNGTDDAEDEENLEAEEENIDDDTLKREVPMEECNGDEHTEEVEAEVGGETGEEAAEEKVAEEKEAVEDTEESLENTKAPVKEEEAQEEAEDEEAKGEDDQPVSEVDLLIFECCFFTPFSPQLRDIQLVVTVLSHRCNSLADSGDAKVNSHASSKTRPRQAVLLLETLLIQPGSQPHQCVGGITIQLATEASVHAPCRHKESLERNGTRSSQPAKPCPYLDDAGPIMCRLMGLPVAVGCNTTRDRIRICSDIL</sequence>
<dbReference type="InterPro" id="IPR006993">
    <property type="entry name" value="Glut_rich_SH3-bd"/>
</dbReference>
<dbReference type="GeneTree" id="ENSGT00940000159847"/>
<name>A0A8C7HE59_ONCKI</name>
<dbReference type="SUPFAM" id="SSF52833">
    <property type="entry name" value="Thioredoxin-like"/>
    <property type="match status" value="1"/>
</dbReference>
<reference evidence="3" key="2">
    <citation type="submission" date="2025-09" db="UniProtKB">
        <authorList>
            <consortium name="Ensembl"/>
        </authorList>
    </citation>
    <scope>IDENTIFICATION</scope>
</reference>
<protein>
    <submittedName>
        <fullName evidence="3">SH3 domain binding glutamate-rich protein</fullName>
    </submittedName>
</protein>
<feature type="compositionally biased region" description="Acidic residues" evidence="2">
    <location>
        <begin position="207"/>
        <end position="223"/>
    </location>
</feature>
<proteinExistence type="inferred from homology"/>
<keyword evidence="4" id="KW-1185">Reference proteome</keyword>
<dbReference type="Pfam" id="PF04908">
    <property type="entry name" value="SH3BGR"/>
    <property type="match status" value="1"/>
</dbReference>